<dbReference type="OrthoDB" id="2873672at2"/>
<dbReference type="EMBL" id="PZZZ01000004">
    <property type="protein sequence ID" value="PTM95134.1"/>
    <property type="molecule type" value="Genomic_DNA"/>
</dbReference>
<keyword evidence="1" id="KW-0472">Membrane</keyword>
<dbReference type="RefSeq" id="WP_108003191.1">
    <property type="nucleotide sequence ID" value="NZ_JBHEEX010000013.1"/>
</dbReference>
<feature type="domain" description="DUF2231" evidence="2">
    <location>
        <begin position="15"/>
        <end position="137"/>
    </location>
</feature>
<dbReference type="InterPro" id="IPR016923">
    <property type="entry name" value="UCP029509"/>
</dbReference>
<evidence type="ECO:0000259" key="2">
    <source>
        <dbReference type="Pfam" id="PF09990"/>
    </source>
</evidence>
<keyword evidence="1" id="KW-0812">Transmembrane</keyword>
<gene>
    <name evidence="3" type="ORF">C7449_104200</name>
</gene>
<sequence>MTYARPSAKILIPPRPLRSILLHFSAACFTGVLATDIAYWMTAEMTWADFSAWLLAAGLLVGGLAGMAGIIDIATGRLPLRQGVGWLYVLGNIAAFVIALFNAFIHSRDAWTSVVPTGMTLSAVVVVLMVINAVLGRIVQRQRFEVLTP</sequence>
<feature type="transmembrane region" description="Helical" evidence="1">
    <location>
        <begin position="86"/>
        <end position="105"/>
    </location>
</feature>
<reference evidence="3 4" key="1">
    <citation type="submission" date="2018-04" db="EMBL/GenBank/DDBJ databases">
        <title>Genomic Encyclopedia of Type Strains, Phase IV (KMG-IV): sequencing the most valuable type-strain genomes for metagenomic binning, comparative biology and taxonomic classification.</title>
        <authorList>
            <person name="Goeker M."/>
        </authorList>
    </citation>
    <scope>NUCLEOTIDE SEQUENCE [LARGE SCALE GENOMIC DNA]</scope>
    <source>
        <strain evidence="3 4">DSM 7138</strain>
    </source>
</reference>
<feature type="transmembrane region" description="Helical" evidence="1">
    <location>
        <begin position="111"/>
        <end position="135"/>
    </location>
</feature>
<comment type="caution">
    <text evidence="3">The sequence shown here is derived from an EMBL/GenBank/DDBJ whole genome shotgun (WGS) entry which is preliminary data.</text>
</comment>
<evidence type="ECO:0000256" key="1">
    <source>
        <dbReference type="SAM" id="Phobius"/>
    </source>
</evidence>
<organism evidence="3 4">
    <name type="scientific">Mycoplana dimorpha</name>
    <dbReference type="NCBI Taxonomy" id="28320"/>
    <lineage>
        <taxon>Bacteria</taxon>
        <taxon>Pseudomonadati</taxon>
        <taxon>Pseudomonadota</taxon>
        <taxon>Alphaproteobacteria</taxon>
        <taxon>Hyphomicrobiales</taxon>
        <taxon>Rhizobiaceae</taxon>
        <taxon>Mycoplana</taxon>
    </lineage>
</organism>
<accession>A0A2T5B858</accession>
<dbReference type="PIRSF" id="PIRSF029509">
    <property type="entry name" value="UCP029509"/>
    <property type="match status" value="1"/>
</dbReference>
<protein>
    <submittedName>
        <fullName evidence="3">Putative membrane protein</fullName>
    </submittedName>
</protein>
<dbReference type="Proteomes" id="UP000241247">
    <property type="component" value="Unassembled WGS sequence"/>
</dbReference>
<feature type="transmembrane region" description="Helical" evidence="1">
    <location>
        <begin position="20"/>
        <end position="41"/>
    </location>
</feature>
<proteinExistence type="predicted"/>
<dbReference type="InterPro" id="IPR019251">
    <property type="entry name" value="DUF2231_TM"/>
</dbReference>
<name>A0A2T5B858_MYCDI</name>
<evidence type="ECO:0000313" key="4">
    <source>
        <dbReference type="Proteomes" id="UP000241247"/>
    </source>
</evidence>
<keyword evidence="4" id="KW-1185">Reference proteome</keyword>
<dbReference type="Pfam" id="PF09990">
    <property type="entry name" value="DUF2231"/>
    <property type="match status" value="1"/>
</dbReference>
<dbReference type="AlphaFoldDB" id="A0A2T5B858"/>
<feature type="transmembrane region" description="Helical" evidence="1">
    <location>
        <begin position="53"/>
        <end position="74"/>
    </location>
</feature>
<keyword evidence="1" id="KW-1133">Transmembrane helix</keyword>
<evidence type="ECO:0000313" key="3">
    <source>
        <dbReference type="EMBL" id="PTM95134.1"/>
    </source>
</evidence>